<protein>
    <submittedName>
        <fullName evidence="2">Uncharacterized protein</fullName>
    </submittedName>
</protein>
<sequence>MAHAMSRCDSMIPAKRPAPPDTEPYRLSRSMTADHPTNKHLLLDNLSPPAMQASTRRRVNPESLAIRLGPELVAELERYVEPGAVEMPSFAIRQEIQMRFNVDRRHIYDWFHSKGLRVTKEDKRATVEQKTDAMRMHRRIRRSIAPVLQTSGSPPNTATINKAQSNPDLPSTAALSATTPASTEPKPESPRPWISAPANHVIRLVNSTLDLPPRPPPGTSRTYGDSQIDNIRPIFDHTVLDRKQREAYYNTLSRILGPADGIQEEVGSYKAHMERQMAIYYERVFPCYSLSTSTECYQPGTATNVDTCPQLTDSSGGFTSVSELSQSSDDLVSASASRGSSSDLAACSTDDYGTWRPEDLATLISDAFPDFCEFSSTETVQDQPSIQPSIQQPRSKAVSFALNNNSDIFFPTCSFSQFTGPIFNSSSSSLAGALDELPLSSGFVQETKRKSKDWVRPRMGRARAYSGGGGI</sequence>
<organism evidence="2">
    <name type="scientific">Dichomitus squalens</name>
    <dbReference type="NCBI Taxonomy" id="114155"/>
    <lineage>
        <taxon>Eukaryota</taxon>
        <taxon>Fungi</taxon>
        <taxon>Dikarya</taxon>
        <taxon>Basidiomycota</taxon>
        <taxon>Agaricomycotina</taxon>
        <taxon>Agaricomycetes</taxon>
        <taxon>Polyporales</taxon>
        <taxon>Polyporaceae</taxon>
        <taxon>Dichomitus</taxon>
    </lineage>
</organism>
<dbReference type="OrthoDB" id="3038119at2759"/>
<dbReference type="EMBL" id="ML143388">
    <property type="protein sequence ID" value="TBU34422.1"/>
    <property type="molecule type" value="Genomic_DNA"/>
</dbReference>
<feature type="region of interest" description="Disordered" evidence="1">
    <location>
        <begin position="145"/>
        <end position="227"/>
    </location>
</feature>
<dbReference type="Proteomes" id="UP000292957">
    <property type="component" value="Unassembled WGS sequence"/>
</dbReference>
<reference evidence="2" key="1">
    <citation type="submission" date="2019-01" db="EMBL/GenBank/DDBJ databases">
        <title>Draft genome sequences of three monokaryotic isolates of the white-rot basidiomycete fungus Dichomitus squalens.</title>
        <authorList>
            <consortium name="DOE Joint Genome Institute"/>
            <person name="Lopez S.C."/>
            <person name="Andreopoulos B."/>
            <person name="Pangilinan J."/>
            <person name="Lipzen A."/>
            <person name="Riley R."/>
            <person name="Ahrendt S."/>
            <person name="Ng V."/>
            <person name="Barry K."/>
            <person name="Daum C."/>
            <person name="Grigoriev I.V."/>
            <person name="Hilden K.S."/>
            <person name="Makela M.R."/>
            <person name="de Vries R.P."/>
        </authorList>
    </citation>
    <scope>NUCLEOTIDE SEQUENCE [LARGE SCALE GENOMIC DNA]</scope>
    <source>
        <strain evidence="2">OM18370.1</strain>
    </source>
</reference>
<evidence type="ECO:0000313" key="2">
    <source>
        <dbReference type="EMBL" id="TBU34422.1"/>
    </source>
</evidence>
<feature type="region of interest" description="Disordered" evidence="1">
    <location>
        <begin position="1"/>
        <end position="45"/>
    </location>
</feature>
<feature type="compositionally biased region" description="Low complexity" evidence="1">
    <location>
        <begin position="169"/>
        <end position="183"/>
    </location>
</feature>
<proteinExistence type="predicted"/>
<feature type="compositionally biased region" description="Polar residues" evidence="1">
    <location>
        <begin position="148"/>
        <end position="168"/>
    </location>
</feature>
<accession>A0A4Q9N583</accession>
<evidence type="ECO:0000256" key="1">
    <source>
        <dbReference type="SAM" id="MobiDB-lite"/>
    </source>
</evidence>
<dbReference type="AlphaFoldDB" id="A0A4Q9N583"/>
<gene>
    <name evidence="2" type="ORF">BD311DRAFT_746131</name>
</gene>
<name>A0A4Q9N583_9APHY</name>